<comment type="caution">
    <text evidence="2">The sequence shown here is derived from an EMBL/GenBank/DDBJ whole genome shotgun (WGS) entry which is preliminary data.</text>
</comment>
<dbReference type="PANTHER" id="PTHR35392:SF3">
    <property type="entry name" value="ZN(2)-C6 FUNGAL-TYPE DOMAIN-CONTAINING PROTEIN"/>
    <property type="match status" value="1"/>
</dbReference>
<dbReference type="AlphaFoldDB" id="A0AAN6S4J5"/>
<organism evidence="2 3">
    <name type="scientific">Diplogelasinospora grovesii</name>
    <dbReference type="NCBI Taxonomy" id="303347"/>
    <lineage>
        <taxon>Eukaryota</taxon>
        <taxon>Fungi</taxon>
        <taxon>Dikarya</taxon>
        <taxon>Ascomycota</taxon>
        <taxon>Pezizomycotina</taxon>
        <taxon>Sordariomycetes</taxon>
        <taxon>Sordariomycetidae</taxon>
        <taxon>Sordariales</taxon>
        <taxon>Diplogelasinosporaceae</taxon>
        <taxon>Diplogelasinospora</taxon>
    </lineage>
</organism>
<feature type="region of interest" description="Disordered" evidence="1">
    <location>
        <begin position="39"/>
        <end position="66"/>
    </location>
</feature>
<proteinExistence type="predicted"/>
<dbReference type="PANTHER" id="PTHR35392">
    <property type="entry name" value="ZN(II)2CYS6 TRANSCRIPTION FACTOR (EUROFUNG)-RELATED-RELATED"/>
    <property type="match status" value="1"/>
</dbReference>
<dbReference type="EMBL" id="MU853798">
    <property type="protein sequence ID" value="KAK3940279.1"/>
    <property type="molecule type" value="Genomic_DNA"/>
</dbReference>
<feature type="region of interest" description="Disordered" evidence="1">
    <location>
        <begin position="224"/>
        <end position="318"/>
    </location>
</feature>
<feature type="compositionally biased region" description="Polar residues" evidence="1">
    <location>
        <begin position="57"/>
        <end position="66"/>
    </location>
</feature>
<evidence type="ECO:0000313" key="2">
    <source>
        <dbReference type="EMBL" id="KAK3940279.1"/>
    </source>
</evidence>
<name>A0AAN6S4J5_9PEZI</name>
<accession>A0AAN6S4J5</accession>
<gene>
    <name evidence="2" type="ORF">QBC46DRAFT_127697</name>
</gene>
<feature type="compositionally biased region" description="Polar residues" evidence="1">
    <location>
        <begin position="255"/>
        <end position="265"/>
    </location>
</feature>
<reference evidence="3" key="1">
    <citation type="journal article" date="2023" name="Mol. Phylogenet. Evol.">
        <title>Genome-scale phylogeny and comparative genomics of the fungal order Sordariales.</title>
        <authorList>
            <person name="Hensen N."/>
            <person name="Bonometti L."/>
            <person name="Westerberg I."/>
            <person name="Brannstrom I.O."/>
            <person name="Guillou S."/>
            <person name="Cros-Aarteil S."/>
            <person name="Calhoun S."/>
            <person name="Haridas S."/>
            <person name="Kuo A."/>
            <person name="Mondo S."/>
            <person name="Pangilinan J."/>
            <person name="Riley R."/>
            <person name="LaButti K."/>
            <person name="Andreopoulos B."/>
            <person name="Lipzen A."/>
            <person name="Chen C."/>
            <person name="Yan M."/>
            <person name="Daum C."/>
            <person name="Ng V."/>
            <person name="Clum A."/>
            <person name="Steindorff A."/>
            <person name="Ohm R.A."/>
            <person name="Martin F."/>
            <person name="Silar P."/>
            <person name="Natvig D.O."/>
            <person name="Lalanne C."/>
            <person name="Gautier V."/>
            <person name="Ament-Velasquez S.L."/>
            <person name="Kruys A."/>
            <person name="Hutchinson M.I."/>
            <person name="Powell A.J."/>
            <person name="Barry K."/>
            <person name="Miller A.N."/>
            <person name="Grigoriev I.V."/>
            <person name="Debuchy R."/>
            <person name="Gladieux P."/>
            <person name="Hiltunen Thoren M."/>
            <person name="Johannesson H."/>
        </authorList>
    </citation>
    <scope>NUCLEOTIDE SEQUENCE [LARGE SCALE GENOMIC DNA]</scope>
    <source>
        <strain evidence="3">CBS 340.73</strain>
    </source>
</reference>
<dbReference type="InterPro" id="IPR052973">
    <property type="entry name" value="Fungal_sec-metab_reg_TF"/>
</dbReference>
<evidence type="ECO:0000256" key="1">
    <source>
        <dbReference type="SAM" id="MobiDB-lite"/>
    </source>
</evidence>
<keyword evidence="3" id="KW-1185">Reference proteome</keyword>
<feature type="compositionally biased region" description="Polar residues" evidence="1">
    <location>
        <begin position="232"/>
        <end position="247"/>
    </location>
</feature>
<evidence type="ECO:0008006" key="4">
    <source>
        <dbReference type="Google" id="ProtNLM"/>
    </source>
</evidence>
<dbReference type="Proteomes" id="UP001303473">
    <property type="component" value="Unassembled WGS sequence"/>
</dbReference>
<sequence length="764" mass="85169">MAFPSAIGEVIWQGENECDAHFSVNLNFEQFPDAEYHADAGSENVSQPPRHAASHANGVTPNTSVMTESHTSNLDFDTGWTWPQPGKQRMPTRLDLRNRESYSNDPACLPTAQSEGTNYVPQPAAFPQDSHFPPFIGTSSSNFNPYLAPTTSQNTLNVPGGVHFGLLHPYGPPTGANPADQLDPNQAISQQELAAICPPNYTFTFNQPDPPLYPLAYIGGEPEIQSPYPSTPALSNGRRGSSVSVNATLGDRGSTRSPLTPSPLRSTKAPPKKSSTPTLFIPYDPNAGPKGSNKRPAPSDEGTLSRSGIPQQDKRLPIQGEDGKVVATRIIYGPTAKPRSRLTPEKKYETRIAREKGICSRCQKGKRKCDLHLAVSKYVSCTTCLSKTYKGRVREPCSQSKIEEIIFFRKGPAENEPLFPGRKFVLDLIDVSKPDVPVRTLRLTQNLGHELTVYVSEFAPEPSDVLSYKWINARGEEQVMEMPHYCLTNLDKVMAHMKQYIEVAGPSYLLNLLRQEDELVSMTVSKAMDFARTKPDSAVALALRLWATSRMIEITWDICGDDTLGTSRVTDRESPWFGKTPIPPNIDTQLDQIVIRGILVPLRTMLLTELEEKFNNAKPEAWFEIYLASFILLNHTSQLAKHSMRHAELHCMKSRFSNIKFLEEAFHSAKILLSRFHFICNGSAPFQLDWKSPSTASKAKLSSSEVEFMVKKQRIIRSRESEFLGLRERHRYDAPLHFSAQLFSANWDSGPVRVVEEVEDLGQA</sequence>
<evidence type="ECO:0000313" key="3">
    <source>
        <dbReference type="Proteomes" id="UP001303473"/>
    </source>
</evidence>
<protein>
    <recommendedName>
        <fullName evidence="4">Zn(2)-C6 fungal-type domain-containing protein</fullName>
    </recommendedName>
</protein>